<dbReference type="KEGG" id="cow:Calow_1599"/>
<dbReference type="OrthoDB" id="1716321at2"/>
<keyword evidence="2" id="KW-0812">Transmembrane</keyword>
<name>E4Q3R5_CALOW</name>
<dbReference type="GO" id="GO:0015627">
    <property type="term" value="C:type II protein secretion system complex"/>
    <property type="evidence" value="ECO:0007669"/>
    <property type="project" value="InterPro"/>
</dbReference>
<dbReference type="eggNOG" id="COG2165">
    <property type="taxonomic scope" value="Bacteria"/>
</dbReference>
<evidence type="ECO:0000313" key="4">
    <source>
        <dbReference type="Proteomes" id="UP000006889"/>
    </source>
</evidence>
<keyword evidence="1" id="KW-0488">Methylation</keyword>
<dbReference type="InterPro" id="IPR045584">
    <property type="entry name" value="Pilin-like"/>
</dbReference>
<dbReference type="AlphaFoldDB" id="E4Q3R5"/>
<dbReference type="InterPro" id="IPR012902">
    <property type="entry name" value="N_methyl_site"/>
</dbReference>
<dbReference type="Gene3D" id="3.30.700.10">
    <property type="entry name" value="Glycoprotein, Type 4 Pilin"/>
    <property type="match status" value="1"/>
</dbReference>
<evidence type="ECO:0000313" key="3">
    <source>
        <dbReference type="EMBL" id="ADQ05145.1"/>
    </source>
</evidence>
<evidence type="ECO:0000256" key="2">
    <source>
        <dbReference type="SAM" id="Phobius"/>
    </source>
</evidence>
<dbReference type="PROSITE" id="PS00409">
    <property type="entry name" value="PROKAR_NTER_METHYL"/>
    <property type="match status" value="1"/>
</dbReference>
<dbReference type="RefSeq" id="WP_013412484.1">
    <property type="nucleotide sequence ID" value="NC_014657.1"/>
</dbReference>
<dbReference type="GO" id="GO:0015628">
    <property type="term" value="P:protein secretion by the type II secretion system"/>
    <property type="evidence" value="ECO:0007669"/>
    <property type="project" value="InterPro"/>
</dbReference>
<proteinExistence type="predicted"/>
<dbReference type="PANTHER" id="PTHR30093:SF34">
    <property type="entry name" value="PREPILIN PEPTIDASE-DEPENDENT PROTEIN D"/>
    <property type="match status" value="1"/>
</dbReference>
<feature type="transmembrane region" description="Helical" evidence="2">
    <location>
        <begin position="21"/>
        <end position="40"/>
    </location>
</feature>
<reference evidence="3 4" key="2">
    <citation type="journal article" date="2011" name="J. Bacteriol.">
        <title>Complete genome sequences for the anaerobic, extremely thermophilic plant biomass-degrading bacteria Caldicellulosiruptor hydrothermalis, Caldicellulosiruptor kristjanssonii, Caldicellulosiruptor kronotskyensis, Caldicellulosiruptor owensenis, and Caldicellulosiruptor lactoaceticus.</title>
        <authorList>
            <person name="Blumer-Schuette S.E."/>
            <person name="Ozdemir I."/>
            <person name="Mistry D."/>
            <person name="Lucas S."/>
            <person name="Lapidus A."/>
            <person name="Cheng J.F."/>
            <person name="Goodwin L.A."/>
            <person name="Pitluck S."/>
            <person name="Land M.L."/>
            <person name="Hauser L.J."/>
            <person name="Woyke T."/>
            <person name="Mikhailova N."/>
            <person name="Pati A."/>
            <person name="Kyrpides N.C."/>
            <person name="Ivanova N."/>
            <person name="Detter J.C."/>
            <person name="Walston-Davenport K."/>
            <person name="Han S."/>
            <person name="Adams M.W."/>
            <person name="Kelly R.M."/>
        </authorList>
    </citation>
    <scope>NUCLEOTIDE SEQUENCE [LARGE SCALE GENOMIC DNA]</scope>
    <source>
        <strain evidence="4">ATCC 700167 / DSM 13100 / OL</strain>
    </source>
</reference>
<dbReference type="Pfam" id="PF07963">
    <property type="entry name" value="N_methyl"/>
    <property type="match status" value="1"/>
</dbReference>
<dbReference type="STRING" id="632518.Calow_1599"/>
<organism evidence="3 4">
    <name type="scientific">Caldicellulosiruptor owensensis (strain ATCC 700167 / DSM 13100 / OL)</name>
    <dbReference type="NCBI Taxonomy" id="632518"/>
    <lineage>
        <taxon>Bacteria</taxon>
        <taxon>Bacillati</taxon>
        <taxon>Bacillota</taxon>
        <taxon>Bacillota incertae sedis</taxon>
        <taxon>Caldicellulosiruptorales</taxon>
        <taxon>Caldicellulosiruptoraceae</taxon>
        <taxon>Caldicellulosiruptor</taxon>
    </lineage>
</organism>
<protein>
    <recommendedName>
        <fullName evidence="5">Prepilin-type N-terminal cleavage/methylation domain-containing protein</fullName>
    </recommendedName>
</protein>
<evidence type="ECO:0008006" key="5">
    <source>
        <dbReference type="Google" id="ProtNLM"/>
    </source>
</evidence>
<dbReference type="SUPFAM" id="SSF54523">
    <property type="entry name" value="Pili subunits"/>
    <property type="match status" value="1"/>
</dbReference>
<keyword evidence="2" id="KW-1133">Transmembrane helix</keyword>
<gene>
    <name evidence="3" type="ordered locus">Calow_1599</name>
</gene>
<dbReference type="NCBIfam" id="TIGR02532">
    <property type="entry name" value="IV_pilin_GFxxxE"/>
    <property type="match status" value="1"/>
</dbReference>
<dbReference type="HOGENOM" id="CLU_091705_7_3_9"/>
<dbReference type="InterPro" id="IPR000983">
    <property type="entry name" value="Bac_GSPG_pilin"/>
</dbReference>
<dbReference type="PANTHER" id="PTHR30093">
    <property type="entry name" value="GENERAL SECRETION PATHWAY PROTEIN G"/>
    <property type="match status" value="1"/>
</dbReference>
<reference key="1">
    <citation type="submission" date="2010-09" db="EMBL/GenBank/DDBJ databases">
        <title>Complete sequence of Caldicellulosiruptor owensensis OL.</title>
        <authorList>
            <consortium name="US DOE Joint Genome Institute"/>
            <person name="Lucas S."/>
            <person name="Copeland A."/>
            <person name="Lapidus A."/>
            <person name="Cheng J.-F."/>
            <person name="Bruce D."/>
            <person name="Goodwin L."/>
            <person name="Pitluck S."/>
            <person name="Davenport K."/>
            <person name="Detter J.C."/>
            <person name="Han C."/>
            <person name="Tapia R."/>
            <person name="Land M."/>
            <person name="Hauser L."/>
            <person name="Chang Y.-J."/>
            <person name="Jeffries C."/>
            <person name="Kyrpides N."/>
            <person name="Ivanova N."/>
            <person name="Mikhailova N."/>
            <person name="Blumer-Schuette S.E."/>
            <person name="Kelly R.M."/>
            <person name="Woyke T."/>
        </authorList>
    </citation>
    <scope>NUCLEOTIDE SEQUENCE</scope>
    <source>
        <strain>OL</strain>
    </source>
</reference>
<keyword evidence="4" id="KW-1185">Reference proteome</keyword>
<dbReference type="EMBL" id="CP002216">
    <property type="protein sequence ID" value="ADQ05145.1"/>
    <property type="molecule type" value="Genomic_DNA"/>
</dbReference>
<dbReference type="Proteomes" id="UP000006889">
    <property type="component" value="Chromosome"/>
</dbReference>
<sequence length="152" mass="17025">MMKWLVTQVNKKNKGFTLIEMVVVMAIIAVLIAIAVPQVLRLINKSKVTADLSSAKAIATQIQQYMADGGNVNLNDASISSDNNLKSYVEQRINGGIPKIRFNSNWEWRVTANTTSEEVYVGVNTGANNATTWWLFPEVSPQQDSNPYWKYK</sequence>
<accession>E4Q3R5</accession>
<keyword evidence="2" id="KW-0472">Membrane</keyword>
<evidence type="ECO:0000256" key="1">
    <source>
        <dbReference type="ARBA" id="ARBA00022481"/>
    </source>
</evidence>
<dbReference type="PRINTS" id="PR00813">
    <property type="entry name" value="BCTERIALGSPG"/>
</dbReference>